<evidence type="ECO:0000313" key="1">
    <source>
        <dbReference type="EMBL" id="MCX2722112.1"/>
    </source>
</evidence>
<gene>
    <name evidence="1" type="ORF">ON753_06785</name>
</gene>
<organism evidence="1 2">
    <name type="scientific">Roseibium salinum</name>
    <dbReference type="NCBI Taxonomy" id="1604349"/>
    <lineage>
        <taxon>Bacteria</taxon>
        <taxon>Pseudomonadati</taxon>
        <taxon>Pseudomonadota</taxon>
        <taxon>Alphaproteobacteria</taxon>
        <taxon>Hyphomicrobiales</taxon>
        <taxon>Stappiaceae</taxon>
        <taxon>Roseibium</taxon>
    </lineage>
</organism>
<accession>A0ABT3QYT0</accession>
<dbReference type="EMBL" id="JAPEVI010000003">
    <property type="protein sequence ID" value="MCX2722112.1"/>
    <property type="molecule type" value="Genomic_DNA"/>
</dbReference>
<sequence length="56" mass="5843">MAVAFGIASGAIAEPRPGLFLWGLTTQQAIDSGLLKILAAVAFGVLTEISRSVEKR</sequence>
<proteinExistence type="predicted"/>
<name>A0ABT3QYT0_9HYPH</name>
<evidence type="ECO:0000313" key="2">
    <source>
        <dbReference type="Proteomes" id="UP001300261"/>
    </source>
</evidence>
<keyword evidence="2" id="KW-1185">Reference proteome</keyword>
<reference evidence="1 2" key="1">
    <citation type="journal article" date="2016" name="Int. J. Syst. Evol. Microbiol.">
        <title>Labrenzia salina sp. nov., isolated from the rhizosphere of the halophyte Arthrocnemum macrostachyum.</title>
        <authorList>
            <person name="Camacho M."/>
            <person name="Redondo-Gomez S."/>
            <person name="Rodriguez-Llorente I."/>
            <person name="Rohde M."/>
            <person name="Sproer C."/>
            <person name="Schumann P."/>
            <person name="Klenk H.P."/>
            <person name="Montero-Calasanz M.D.C."/>
        </authorList>
    </citation>
    <scope>NUCLEOTIDE SEQUENCE [LARGE SCALE GENOMIC DNA]</scope>
    <source>
        <strain evidence="1 2">DSM 29163</strain>
    </source>
</reference>
<dbReference type="Proteomes" id="UP001300261">
    <property type="component" value="Unassembled WGS sequence"/>
</dbReference>
<comment type="caution">
    <text evidence="1">The sequence shown here is derived from an EMBL/GenBank/DDBJ whole genome shotgun (WGS) entry which is preliminary data.</text>
</comment>
<protein>
    <submittedName>
        <fullName evidence="1">Uncharacterized protein</fullName>
    </submittedName>
</protein>
<dbReference type="RefSeq" id="WP_265961813.1">
    <property type="nucleotide sequence ID" value="NZ_JAPEVI010000003.1"/>
</dbReference>